<gene>
    <name evidence="2" type="ORF">PoMZ_08487</name>
</gene>
<feature type="compositionally biased region" description="Basic and acidic residues" evidence="1">
    <location>
        <begin position="98"/>
        <end position="125"/>
    </location>
</feature>
<dbReference type="Proteomes" id="UP000294847">
    <property type="component" value="Chromosome 4"/>
</dbReference>
<protein>
    <submittedName>
        <fullName evidence="2">Uncharacterized protein</fullName>
    </submittedName>
</protein>
<dbReference type="EMBL" id="CP034207">
    <property type="protein sequence ID" value="QBZ61537.1"/>
    <property type="molecule type" value="Genomic_DNA"/>
</dbReference>
<proteinExistence type="predicted"/>
<evidence type="ECO:0000313" key="3">
    <source>
        <dbReference type="Proteomes" id="UP000294847"/>
    </source>
</evidence>
<evidence type="ECO:0000256" key="1">
    <source>
        <dbReference type="SAM" id="MobiDB-lite"/>
    </source>
</evidence>
<organism evidence="2 3">
    <name type="scientific">Pyricularia oryzae</name>
    <name type="common">Rice blast fungus</name>
    <name type="synonym">Magnaporthe oryzae</name>
    <dbReference type="NCBI Taxonomy" id="318829"/>
    <lineage>
        <taxon>Eukaryota</taxon>
        <taxon>Fungi</taxon>
        <taxon>Dikarya</taxon>
        <taxon>Ascomycota</taxon>
        <taxon>Pezizomycotina</taxon>
        <taxon>Sordariomycetes</taxon>
        <taxon>Sordariomycetidae</taxon>
        <taxon>Magnaporthales</taxon>
        <taxon>Pyriculariaceae</taxon>
        <taxon>Pyricularia</taxon>
    </lineage>
</organism>
<sequence length="843" mass="91710">MYCASFCGFLGGRVGSIRKPKVLQLSQGPLPAPLGTATWKHPTLLYPHVRPAGVGSVTPDLRVPTGKFSARTPPFHPRGGLCPCMLSFSQSSLFQRGRKDRELAASNHDNEILARGGRDPRDQKSSHNMPAPPPPPDNNRPTSQQLLPDIHEDATQPFSSLFGPSFDRATVESAAQLADRSIFITSTGSRFRLERIDAEPAPKPPQQQLSASWGSSRLSELQARPAHRSTPPTAAQSLPAHSPLRPQQPSSPTSITSATAASPIHRNAVLPYTGSLSGGDVLTPDSAGTEHATDRMRTLSLGEDGFGATALFTHSDGGAQAAEILTDSQSAERLAIGGEYVSDLDTRPLSPPDLEFTDYARVRGTSYFGESSSSRTHEDYLSRSFTHPDPFSPPAYAPSQIPGFQPPREKAPSSARSSSLPSLMEHSNPVALGTPQAPTAIPTSPLSTATSVGAGSIAQASSDPEEVGGYFYDTQTPIVVGPDDPPPPVLARSGTAQSAHTPPDSLIATRDNVLPGEDVLYDGAVKSAHTLVGPFETGHLKVFRNNLNHDLRFHCKVGNNTEIHWMKGIKAKMVPFYAYDQRSGNIVMIRDGDERSKRQGSVASQAAAYSSAASAIYRFDALHDLFKFQSQLTGESVVLDISSVKWIRLARANSRSVEMYSSVRLQIWHEPRARRAAQSDVASFITAGTALSGPLRDRTTLSASRLMVFLGRAEEYITAFITDDVEMEPRGHTSARLKPRKYGGIHKRNSRPGIRARLEQKTGGDVASLDIHGEPYDPDVEQGFELYKTFEIEFESEPSQVNFCSAWAEVIQERRAQRERLRKIQEDMRKETFSPREALSILT</sequence>
<feature type="region of interest" description="Disordered" evidence="1">
    <location>
        <begin position="98"/>
        <end position="145"/>
    </location>
</feature>
<name>A0A4P7NHR7_PYROR</name>
<reference evidence="2 3" key="1">
    <citation type="journal article" date="2019" name="Mol. Biol. Evol.">
        <title>Blast fungal genomes show frequent chromosomal changes, gene gains and losses, and effector gene turnover.</title>
        <authorList>
            <person name="Gomez Luciano L.B."/>
            <person name="Jason Tsai I."/>
            <person name="Chuma I."/>
            <person name="Tosa Y."/>
            <person name="Chen Y.H."/>
            <person name="Li J.Y."/>
            <person name="Li M.Y."/>
            <person name="Jade Lu M.Y."/>
            <person name="Nakayashiki H."/>
            <person name="Li W.H."/>
        </authorList>
    </citation>
    <scope>NUCLEOTIDE SEQUENCE [LARGE SCALE GENOMIC DNA]</scope>
    <source>
        <strain evidence="2">MZ5-1-6</strain>
    </source>
</reference>
<dbReference type="AlphaFoldDB" id="A0A4P7NHR7"/>
<feature type="compositionally biased region" description="Low complexity" evidence="1">
    <location>
        <begin position="250"/>
        <end position="262"/>
    </location>
</feature>
<feature type="compositionally biased region" description="Polar residues" evidence="1">
    <location>
        <begin position="206"/>
        <end position="219"/>
    </location>
</feature>
<accession>A0A4P7NHR7</accession>
<feature type="compositionally biased region" description="Low complexity" evidence="1">
    <location>
        <begin position="412"/>
        <end position="423"/>
    </location>
</feature>
<feature type="region of interest" description="Disordered" evidence="1">
    <location>
        <begin position="368"/>
        <end position="428"/>
    </location>
</feature>
<feature type="region of interest" description="Disordered" evidence="1">
    <location>
        <begin position="197"/>
        <end position="262"/>
    </location>
</feature>
<evidence type="ECO:0000313" key="2">
    <source>
        <dbReference type="EMBL" id="QBZ61537.1"/>
    </source>
</evidence>